<gene>
    <name evidence="2" type="ORF">LZ519_10300</name>
</gene>
<evidence type="ECO:0000259" key="1">
    <source>
        <dbReference type="Pfam" id="PF07883"/>
    </source>
</evidence>
<sequence length="130" mass="14273">MAHSLFSHPIHLGPGATAVAEPEFTGMEWYDSYQERHADDGPEGRLVSLYRFDKSWESWEVHPAGHEVVCCIEGSMTLHQQLTGGGEKSIHLGPGDYAINPPGTWHTADCEGSVVALFITAGWGTENRPR</sequence>
<feature type="domain" description="Cupin type-2" evidence="1">
    <location>
        <begin position="58"/>
        <end position="119"/>
    </location>
</feature>
<dbReference type="RefSeq" id="WP_249868582.1">
    <property type="nucleotide sequence ID" value="NZ_JAMGBC010000001.1"/>
</dbReference>
<reference evidence="2" key="1">
    <citation type="submission" date="2022-05" db="EMBL/GenBank/DDBJ databases">
        <authorList>
            <person name="Jo J.-H."/>
            <person name="Im W.-T."/>
        </authorList>
    </citation>
    <scope>NUCLEOTIDE SEQUENCE</scope>
    <source>
        <strain evidence="2">RG327</strain>
    </source>
</reference>
<protein>
    <submittedName>
        <fullName evidence="2">Cupin domain-containing protein</fullName>
    </submittedName>
</protein>
<dbReference type="SUPFAM" id="SSF51182">
    <property type="entry name" value="RmlC-like cupins"/>
    <property type="match status" value="1"/>
</dbReference>
<evidence type="ECO:0000313" key="2">
    <source>
        <dbReference type="EMBL" id="MCL6679700.1"/>
    </source>
</evidence>
<organism evidence="2 3">
    <name type="scientific">Sphingomonas anseongensis</name>
    <dbReference type="NCBI Taxonomy" id="2908207"/>
    <lineage>
        <taxon>Bacteria</taxon>
        <taxon>Pseudomonadati</taxon>
        <taxon>Pseudomonadota</taxon>
        <taxon>Alphaproteobacteria</taxon>
        <taxon>Sphingomonadales</taxon>
        <taxon>Sphingomonadaceae</taxon>
        <taxon>Sphingomonas</taxon>
    </lineage>
</organism>
<comment type="caution">
    <text evidence="2">The sequence shown here is derived from an EMBL/GenBank/DDBJ whole genome shotgun (WGS) entry which is preliminary data.</text>
</comment>
<proteinExistence type="predicted"/>
<dbReference type="EMBL" id="JAMGBC010000001">
    <property type="protein sequence ID" value="MCL6679700.1"/>
    <property type="molecule type" value="Genomic_DNA"/>
</dbReference>
<dbReference type="Pfam" id="PF07883">
    <property type="entry name" value="Cupin_2"/>
    <property type="match status" value="1"/>
</dbReference>
<dbReference type="Proteomes" id="UP001165343">
    <property type="component" value="Unassembled WGS sequence"/>
</dbReference>
<evidence type="ECO:0000313" key="3">
    <source>
        <dbReference type="Proteomes" id="UP001165343"/>
    </source>
</evidence>
<dbReference type="InterPro" id="IPR014710">
    <property type="entry name" value="RmlC-like_jellyroll"/>
</dbReference>
<accession>A0ABT0RIC5</accession>
<dbReference type="InterPro" id="IPR011051">
    <property type="entry name" value="RmlC_Cupin_sf"/>
</dbReference>
<dbReference type="Gene3D" id="2.60.120.10">
    <property type="entry name" value="Jelly Rolls"/>
    <property type="match status" value="1"/>
</dbReference>
<name>A0ABT0RIC5_9SPHN</name>
<keyword evidence="3" id="KW-1185">Reference proteome</keyword>
<dbReference type="InterPro" id="IPR013096">
    <property type="entry name" value="Cupin_2"/>
</dbReference>